<evidence type="ECO:0000256" key="1">
    <source>
        <dbReference type="SAM" id="MobiDB-lite"/>
    </source>
</evidence>
<name>A0A0G0ZU67_9BACT</name>
<sequence>MTIRPAKIIKISVSRPATIKIVLAKAPKIREIRLEKNTSRQLQPEMFLEEPGKTKLVGLLNLGEPENFVNLDPGEDVKLAAYSHRVSVTTNDGKYIGRLPDDISAKLKYLIKGGNKYQALIKSVSPKEITVFVRELEKGPGMEGSPSFAPEKIDYVSFTPPELVHSDTPSVETTEEIPEE</sequence>
<reference evidence="2 3" key="1">
    <citation type="journal article" date="2015" name="Nature">
        <title>rRNA introns, odd ribosomes, and small enigmatic genomes across a large radiation of phyla.</title>
        <authorList>
            <person name="Brown C.T."/>
            <person name="Hug L.A."/>
            <person name="Thomas B.C."/>
            <person name="Sharon I."/>
            <person name="Castelle C.J."/>
            <person name="Singh A."/>
            <person name="Wilkins M.J."/>
            <person name="Williams K.H."/>
            <person name="Banfield J.F."/>
        </authorList>
    </citation>
    <scope>NUCLEOTIDE SEQUENCE [LARGE SCALE GENOMIC DNA]</scope>
</reference>
<comment type="caution">
    <text evidence="2">The sequence shown here is derived from an EMBL/GenBank/DDBJ whole genome shotgun (WGS) entry which is preliminary data.</text>
</comment>
<dbReference type="EMBL" id="LCBU01000039">
    <property type="protein sequence ID" value="KKS16558.1"/>
    <property type="molecule type" value="Genomic_DNA"/>
</dbReference>
<evidence type="ECO:0000313" key="3">
    <source>
        <dbReference type="Proteomes" id="UP000033969"/>
    </source>
</evidence>
<accession>A0A0G0ZU67</accession>
<gene>
    <name evidence="2" type="ORF">UU74_C0039G0001</name>
</gene>
<protein>
    <submittedName>
        <fullName evidence="2">Uncharacterized protein</fullName>
    </submittedName>
</protein>
<proteinExistence type="predicted"/>
<dbReference type="AlphaFoldDB" id="A0A0G0ZU67"/>
<dbReference type="Proteomes" id="UP000033969">
    <property type="component" value="Unassembled WGS sequence"/>
</dbReference>
<organism evidence="2 3">
    <name type="scientific">Candidatus Woesebacteria bacterium GW2011_GWA1_41_7</name>
    <dbReference type="NCBI Taxonomy" id="1618556"/>
    <lineage>
        <taxon>Bacteria</taxon>
        <taxon>Candidatus Woeseibacteriota</taxon>
    </lineage>
</organism>
<evidence type="ECO:0000313" key="2">
    <source>
        <dbReference type="EMBL" id="KKS16558.1"/>
    </source>
</evidence>
<feature type="region of interest" description="Disordered" evidence="1">
    <location>
        <begin position="160"/>
        <end position="180"/>
    </location>
</feature>